<proteinExistence type="predicted"/>
<feature type="non-terminal residue" evidence="1">
    <location>
        <position position="1"/>
    </location>
</feature>
<dbReference type="InterPro" id="IPR036188">
    <property type="entry name" value="FAD/NAD-bd_sf"/>
</dbReference>
<dbReference type="Proteomes" id="UP000676336">
    <property type="component" value="Unassembled WGS sequence"/>
</dbReference>
<evidence type="ECO:0000313" key="1">
    <source>
        <dbReference type="EMBL" id="CAF4448979.1"/>
    </source>
</evidence>
<gene>
    <name evidence="1" type="ORF">SMN809_LOCUS32626</name>
</gene>
<dbReference type="EMBL" id="CAJOBI010068924">
    <property type="protein sequence ID" value="CAF4448979.1"/>
    <property type="molecule type" value="Genomic_DNA"/>
</dbReference>
<comment type="caution">
    <text evidence="1">The sequence shown here is derived from an EMBL/GenBank/DDBJ whole genome shotgun (WGS) entry which is preliminary data.</text>
</comment>
<sequence length="86" mass="9974">DATKREASNLEDLSFAEGQRLRGWIPKTPYENVADWWAFDFEFADKPTASSMIRTAANEKATHGQWLEDDQFVTDQRGYAFLVREE</sequence>
<organism evidence="1 2">
    <name type="scientific">Rotaria magnacalcarata</name>
    <dbReference type="NCBI Taxonomy" id="392030"/>
    <lineage>
        <taxon>Eukaryota</taxon>
        <taxon>Metazoa</taxon>
        <taxon>Spiralia</taxon>
        <taxon>Gnathifera</taxon>
        <taxon>Rotifera</taxon>
        <taxon>Eurotatoria</taxon>
        <taxon>Bdelloidea</taxon>
        <taxon>Philodinida</taxon>
        <taxon>Philodinidae</taxon>
        <taxon>Rotaria</taxon>
    </lineage>
</organism>
<evidence type="ECO:0000313" key="2">
    <source>
        <dbReference type="Proteomes" id="UP000676336"/>
    </source>
</evidence>
<feature type="non-terminal residue" evidence="1">
    <location>
        <position position="86"/>
    </location>
</feature>
<dbReference type="AlphaFoldDB" id="A0A8S2WL53"/>
<dbReference type="Gene3D" id="3.90.660.10">
    <property type="match status" value="1"/>
</dbReference>
<reference evidence="1" key="1">
    <citation type="submission" date="2021-02" db="EMBL/GenBank/DDBJ databases">
        <authorList>
            <person name="Nowell W R."/>
        </authorList>
    </citation>
    <scope>NUCLEOTIDE SEQUENCE</scope>
</reference>
<accession>A0A8S2WL53</accession>
<name>A0A8S2WL53_9BILA</name>
<dbReference type="Gene3D" id="3.50.50.60">
    <property type="entry name" value="FAD/NAD(P)-binding domain"/>
    <property type="match status" value="1"/>
</dbReference>
<protein>
    <submittedName>
        <fullName evidence="1">Uncharacterized protein</fullName>
    </submittedName>
</protein>